<dbReference type="InterPro" id="IPR002401">
    <property type="entry name" value="Cyt_P450_E_grp-I"/>
</dbReference>
<dbReference type="OrthoDB" id="1055148at2759"/>
<evidence type="ECO:0000256" key="7">
    <source>
        <dbReference type="ARBA" id="ARBA00023033"/>
    </source>
</evidence>
<dbReference type="InterPro" id="IPR001128">
    <property type="entry name" value="Cyt_P450"/>
</dbReference>
<evidence type="ECO:0000256" key="8">
    <source>
        <dbReference type="ARBA" id="ARBA00023136"/>
    </source>
</evidence>
<comment type="cofactor">
    <cofactor evidence="9">
        <name>heme</name>
        <dbReference type="ChEBI" id="CHEBI:30413"/>
    </cofactor>
</comment>
<evidence type="ECO:0000313" key="13">
    <source>
        <dbReference type="Proteomes" id="UP000321393"/>
    </source>
</evidence>
<evidence type="ECO:0000256" key="3">
    <source>
        <dbReference type="ARBA" id="ARBA00022617"/>
    </source>
</evidence>
<evidence type="ECO:0000256" key="4">
    <source>
        <dbReference type="ARBA" id="ARBA00022723"/>
    </source>
</evidence>
<dbReference type="FunFam" id="1.10.630.10:FF:000023">
    <property type="entry name" value="Cytochrome P450 family protein"/>
    <property type="match status" value="1"/>
</dbReference>
<comment type="similarity">
    <text evidence="2 10">Belongs to the cytochrome P450 family.</text>
</comment>
<protein>
    <submittedName>
        <fullName evidence="12">Cytochrome P450 81D1-like</fullName>
    </submittedName>
</protein>
<comment type="caution">
    <text evidence="12">The sequence shown here is derived from an EMBL/GenBank/DDBJ whole genome shotgun (WGS) entry which is preliminary data.</text>
</comment>
<gene>
    <name evidence="12" type="ORF">E6C27_scaffold1994G00040</name>
</gene>
<dbReference type="InterPro" id="IPR050651">
    <property type="entry name" value="Plant_Cytochrome_P450_Monoox"/>
</dbReference>
<dbReference type="PANTHER" id="PTHR47947">
    <property type="entry name" value="CYTOCHROME P450 82C3-RELATED"/>
    <property type="match status" value="1"/>
</dbReference>
<accession>A0A5A7UDX9</accession>
<evidence type="ECO:0000313" key="12">
    <source>
        <dbReference type="EMBL" id="KAA0052386.1"/>
    </source>
</evidence>
<evidence type="ECO:0000256" key="2">
    <source>
        <dbReference type="ARBA" id="ARBA00010617"/>
    </source>
</evidence>
<reference evidence="12 13" key="1">
    <citation type="submission" date="2019-08" db="EMBL/GenBank/DDBJ databases">
        <title>Draft genome sequences of two oriental melons (Cucumis melo L. var makuwa).</title>
        <authorList>
            <person name="Kwon S.-Y."/>
        </authorList>
    </citation>
    <scope>NUCLEOTIDE SEQUENCE [LARGE SCALE GENOMIC DNA]</scope>
    <source>
        <strain evidence="13">cv. SW 3</strain>
        <tissue evidence="12">Leaf</tissue>
    </source>
</reference>
<dbReference type="GO" id="GO:0020037">
    <property type="term" value="F:heme binding"/>
    <property type="evidence" value="ECO:0007669"/>
    <property type="project" value="InterPro"/>
</dbReference>
<dbReference type="CDD" id="cd20653">
    <property type="entry name" value="CYP81"/>
    <property type="match status" value="1"/>
</dbReference>
<dbReference type="InterPro" id="IPR036396">
    <property type="entry name" value="Cyt_P450_sf"/>
</dbReference>
<dbReference type="PRINTS" id="PR00385">
    <property type="entry name" value="P450"/>
</dbReference>
<dbReference type="GO" id="GO:0005506">
    <property type="term" value="F:iron ion binding"/>
    <property type="evidence" value="ECO:0007669"/>
    <property type="project" value="InterPro"/>
</dbReference>
<dbReference type="InterPro" id="IPR017972">
    <property type="entry name" value="Cyt_P450_CS"/>
</dbReference>
<dbReference type="Pfam" id="PF00067">
    <property type="entry name" value="p450"/>
    <property type="match status" value="1"/>
</dbReference>
<dbReference type="AlphaFoldDB" id="A0A5A7UDX9"/>
<keyword evidence="6 9" id="KW-0408">Iron</keyword>
<sequence length="542" mass="61052">MTERRRADDGDWASANTQGEDSGSGARTEKEKIGVWWWLRSDGVQRNDKGSLVWFGRRTKDIQNRPPSPFPALPFLGHLHLLKPPLHRTLAKISHKYGPILLLRFGSRPVLLISSPSAALQCFSQNDIVFANRPRLLAGKHLGYDFSAVVWASYGDHWRNLRRLLSLHLLSSANLQSLSSVRADEVHSLILRLCKNSNQVVNVRTLLFEFMLNVMMRMIGGKRYFDDNTTPSEESLNFQEIIAETFKLATANLMDYLPILKWTGISRKIEKRYINLRKKRDKLVQNLIEEHRKEKQQAMSNNKSPLKKTTMIEVMLSLQESDPDYYTDEIIIGQMMVMLSAGTDTSVGTMEWAMSLLLNHPDVLGKAQEEIDEIVGKKRHIEESDLEKLPYLQCVIKETMRMYPAGPLLVPHESSADCTVGGYHIPRGTMLMVNAWAIHNDAGLWEEAAVFKPERFLAAAAAEGDGTGLKYMVFGAGRRGCPGEGLAMKVVGLVLGSLIQCFEWERIGEEMVDMGEGTGLSMPKACPLQAKCSPRPILHYVM</sequence>
<dbReference type="PRINTS" id="PR00463">
    <property type="entry name" value="EP450I"/>
</dbReference>
<feature type="region of interest" description="Disordered" evidence="11">
    <location>
        <begin position="1"/>
        <end position="28"/>
    </location>
</feature>
<evidence type="ECO:0000256" key="6">
    <source>
        <dbReference type="ARBA" id="ARBA00023004"/>
    </source>
</evidence>
<keyword evidence="4 9" id="KW-0479">Metal-binding</keyword>
<comment type="subcellular location">
    <subcellularLocation>
        <location evidence="1">Membrane</location>
    </subcellularLocation>
</comment>
<dbReference type="PANTHER" id="PTHR47947:SF24">
    <property type="entry name" value="ISOFLAVONE 2'-HYDROXYLASE-LIKE"/>
    <property type="match status" value="1"/>
</dbReference>
<dbReference type="Proteomes" id="UP000321393">
    <property type="component" value="Unassembled WGS sequence"/>
</dbReference>
<proteinExistence type="inferred from homology"/>
<feature type="binding site" description="axial binding residue" evidence="9">
    <location>
        <position position="481"/>
    </location>
    <ligand>
        <name>heme</name>
        <dbReference type="ChEBI" id="CHEBI:30413"/>
    </ligand>
    <ligandPart>
        <name>Fe</name>
        <dbReference type="ChEBI" id="CHEBI:18248"/>
    </ligandPart>
</feature>
<dbReference type="GO" id="GO:0016020">
    <property type="term" value="C:membrane"/>
    <property type="evidence" value="ECO:0007669"/>
    <property type="project" value="UniProtKB-SubCell"/>
</dbReference>
<keyword evidence="8" id="KW-0472">Membrane</keyword>
<evidence type="ECO:0000256" key="10">
    <source>
        <dbReference type="RuleBase" id="RU000461"/>
    </source>
</evidence>
<dbReference type="EMBL" id="SSTE01010496">
    <property type="protein sequence ID" value="KAA0052386.1"/>
    <property type="molecule type" value="Genomic_DNA"/>
</dbReference>
<evidence type="ECO:0000256" key="9">
    <source>
        <dbReference type="PIRSR" id="PIRSR602401-1"/>
    </source>
</evidence>
<keyword evidence="5 10" id="KW-0560">Oxidoreductase</keyword>
<dbReference type="GO" id="GO:0016705">
    <property type="term" value="F:oxidoreductase activity, acting on paired donors, with incorporation or reduction of molecular oxygen"/>
    <property type="evidence" value="ECO:0007669"/>
    <property type="project" value="InterPro"/>
</dbReference>
<evidence type="ECO:0000256" key="5">
    <source>
        <dbReference type="ARBA" id="ARBA00023002"/>
    </source>
</evidence>
<dbReference type="GO" id="GO:0004497">
    <property type="term" value="F:monooxygenase activity"/>
    <property type="evidence" value="ECO:0007669"/>
    <property type="project" value="UniProtKB-KW"/>
</dbReference>
<dbReference type="Gene3D" id="1.10.630.10">
    <property type="entry name" value="Cytochrome P450"/>
    <property type="match status" value="1"/>
</dbReference>
<dbReference type="SUPFAM" id="SSF48264">
    <property type="entry name" value="Cytochrome P450"/>
    <property type="match status" value="1"/>
</dbReference>
<evidence type="ECO:0000256" key="1">
    <source>
        <dbReference type="ARBA" id="ARBA00004370"/>
    </source>
</evidence>
<name>A0A5A7UDX9_CUCMM</name>
<dbReference type="PROSITE" id="PS00086">
    <property type="entry name" value="CYTOCHROME_P450"/>
    <property type="match status" value="1"/>
</dbReference>
<keyword evidence="3 9" id="KW-0349">Heme</keyword>
<keyword evidence="7 10" id="KW-0503">Monooxygenase</keyword>
<organism evidence="12 13">
    <name type="scientific">Cucumis melo var. makuwa</name>
    <name type="common">Oriental melon</name>
    <dbReference type="NCBI Taxonomy" id="1194695"/>
    <lineage>
        <taxon>Eukaryota</taxon>
        <taxon>Viridiplantae</taxon>
        <taxon>Streptophyta</taxon>
        <taxon>Embryophyta</taxon>
        <taxon>Tracheophyta</taxon>
        <taxon>Spermatophyta</taxon>
        <taxon>Magnoliopsida</taxon>
        <taxon>eudicotyledons</taxon>
        <taxon>Gunneridae</taxon>
        <taxon>Pentapetalae</taxon>
        <taxon>rosids</taxon>
        <taxon>fabids</taxon>
        <taxon>Cucurbitales</taxon>
        <taxon>Cucurbitaceae</taxon>
        <taxon>Benincaseae</taxon>
        <taxon>Cucumis</taxon>
    </lineage>
</organism>
<evidence type="ECO:0000256" key="11">
    <source>
        <dbReference type="SAM" id="MobiDB-lite"/>
    </source>
</evidence>